<name>A0A6C0BXG7_9ZZZZ</name>
<protein>
    <recommendedName>
        <fullName evidence="1">PI-PLC Y-box domain-containing protein</fullName>
    </recommendedName>
</protein>
<evidence type="ECO:0000313" key="2">
    <source>
        <dbReference type="EMBL" id="QHS96790.1"/>
    </source>
</evidence>
<dbReference type="GO" id="GO:0006629">
    <property type="term" value="P:lipid metabolic process"/>
    <property type="evidence" value="ECO:0007669"/>
    <property type="project" value="InterPro"/>
</dbReference>
<dbReference type="InterPro" id="IPR001711">
    <property type="entry name" value="PLipase_C_Pinositol-sp_Y"/>
</dbReference>
<reference evidence="2" key="1">
    <citation type="journal article" date="2020" name="Nature">
        <title>Giant virus diversity and host interactions through global metagenomics.</title>
        <authorList>
            <person name="Schulz F."/>
            <person name="Roux S."/>
            <person name="Paez-Espino D."/>
            <person name="Jungbluth S."/>
            <person name="Walsh D.A."/>
            <person name="Denef V.J."/>
            <person name="McMahon K.D."/>
            <person name="Konstantinidis K.T."/>
            <person name="Eloe-Fadrosh E.A."/>
            <person name="Kyrpides N.C."/>
            <person name="Woyke T."/>
        </authorList>
    </citation>
    <scope>NUCLEOTIDE SEQUENCE</scope>
    <source>
        <strain evidence="2">GVMAG-M-3300020166-5</strain>
    </source>
</reference>
<proteinExistence type="predicted"/>
<dbReference type="SUPFAM" id="SSF51695">
    <property type="entry name" value="PLC-like phosphodiesterases"/>
    <property type="match status" value="1"/>
</dbReference>
<dbReference type="PROSITE" id="PS50008">
    <property type="entry name" value="PIPLC_Y_DOMAIN"/>
    <property type="match status" value="1"/>
</dbReference>
<dbReference type="AlphaFoldDB" id="A0A6C0BXG7"/>
<feature type="domain" description="PI-PLC Y-box" evidence="1">
    <location>
        <begin position="302"/>
        <end position="336"/>
    </location>
</feature>
<dbReference type="Gene3D" id="3.20.20.190">
    <property type="entry name" value="Phosphatidylinositol (PI) phosphodiesterase"/>
    <property type="match status" value="1"/>
</dbReference>
<dbReference type="EMBL" id="MN739279">
    <property type="protein sequence ID" value="QHS96790.1"/>
    <property type="molecule type" value="Genomic_DNA"/>
</dbReference>
<dbReference type="GO" id="GO:0035556">
    <property type="term" value="P:intracellular signal transduction"/>
    <property type="evidence" value="ECO:0007669"/>
    <property type="project" value="InterPro"/>
</dbReference>
<dbReference type="PROSITE" id="PS50007">
    <property type="entry name" value="PIPLC_X_DOMAIN"/>
    <property type="match status" value="1"/>
</dbReference>
<accession>A0A6C0BXG7</accession>
<evidence type="ECO:0000259" key="1">
    <source>
        <dbReference type="PROSITE" id="PS50008"/>
    </source>
</evidence>
<organism evidence="2">
    <name type="scientific">viral metagenome</name>
    <dbReference type="NCBI Taxonomy" id="1070528"/>
    <lineage>
        <taxon>unclassified sequences</taxon>
        <taxon>metagenomes</taxon>
        <taxon>organismal metagenomes</taxon>
    </lineage>
</organism>
<dbReference type="InterPro" id="IPR017946">
    <property type="entry name" value="PLC-like_Pdiesterase_TIM-brl"/>
</dbReference>
<dbReference type="GO" id="GO:0004435">
    <property type="term" value="F:phosphatidylinositol-4,5-bisphosphate phospholipase C activity"/>
    <property type="evidence" value="ECO:0007669"/>
    <property type="project" value="InterPro"/>
</dbReference>
<sequence>MQYAILIVGIVIVLALIIWTTNKLTLNDRNCRNMETLTSFNQSHLTIGPLSDENCNRSLKDFYIKTAYNCCCAGNYKNDFVSICALKDCIKQGIRCLDFEIYSVNDKAVVAASSVNNDTIKETYNSVPWKQVISTLVNSALGKDTSNMCPNPADPLILHLRIMSKNTKIYNEIAQEFSSEGIAPYMLGPEYSYQYSGGGGGPAHNAGGHIPIFNLKNKIFIMIDANNEENPLFMKTNLAEYVNLATNSTHTSWAFTQRFYDIKNTPSFDELITHNQTGVTVCLPDLAARATNFPYNIPKGLGCQMIAMSFQQDDGQLQAYINFFNSAGQAFVLQPEKFLETITCIPLPSAKRTTPPPTKISLPGFPEASIMM</sequence>